<evidence type="ECO:0000313" key="5">
    <source>
        <dbReference type="EMBL" id="KRH93075.1"/>
    </source>
</evidence>
<dbReference type="Gene3D" id="6.20.340.10">
    <property type="match status" value="1"/>
</dbReference>
<dbReference type="GO" id="GO:0003735">
    <property type="term" value="F:structural constituent of ribosome"/>
    <property type="evidence" value="ECO:0007669"/>
    <property type="project" value="InterPro"/>
</dbReference>
<name>A0A0R0LUI6_9MICR</name>
<dbReference type="Gene3D" id="6.20.370.70">
    <property type="match status" value="1"/>
</dbReference>
<keyword evidence="6" id="KW-1185">Reference proteome</keyword>
<comment type="caution">
    <text evidence="5">The sequence shown here is derived from an EMBL/GenBank/DDBJ whole genome shotgun (WGS) entry which is preliminary data.</text>
</comment>
<dbReference type="Pfam" id="PF01199">
    <property type="entry name" value="Ribosomal_L34e"/>
    <property type="match status" value="1"/>
</dbReference>
<sequence length="82" mass="9417">MVMRQIRPRHPYNTRSNKVKKVRTPGGKLVFHNIKKKISLPSCSICKEKLQGIRRATNAGYKLLKRKHRTVSRIFGGNTCAN</sequence>
<evidence type="ECO:0000256" key="2">
    <source>
        <dbReference type="ARBA" id="ARBA00022980"/>
    </source>
</evidence>
<dbReference type="AlphaFoldDB" id="A0A0R0LUI6"/>
<protein>
    <submittedName>
        <fullName evidence="5">60S ribosomal protein</fullName>
    </submittedName>
</protein>
<dbReference type="PANTHER" id="PTHR10759">
    <property type="entry name" value="60S RIBOSOMAL PROTEIN L34"/>
    <property type="match status" value="1"/>
</dbReference>
<accession>A0A0R0LUI6</accession>
<dbReference type="Proteomes" id="UP000051530">
    <property type="component" value="Unassembled WGS sequence"/>
</dbReference>
<evidence type="ECO:0000256" key="4">
    <source>
        <dbReference type="SAM" id="MobiDB-lite"/>
    </source>
</evidence>
<evidence type="ECO:0000256" key="3">
    <source>
        <dbReference type="ARBA" id="ARBA00023274"/>
    </source>
</evidence>
<keyword evidence="3" id="KW-0687">Ribonucleoprotein</keyword>
<keyword evidence="2 5" id="KW-0689">Ribosomal protein</keyword>
<evidence type="ECO:0000256" key="1">
    <source>
        <dbReference type="ARBA" id="ARBA00009875"/>
    </source>
</evidence>
<feature type="region of interest" description="Disordered" evidence="4">
    <location>
        <begin position="1"/>
        <end position="21"/>
    </location>
</feature>
<dbReference type="VEuPathDB" id="MicrosporidiaDB:M153_15760002411"/>
<proteinExistence type="inferred from homology"/>
<dbReference type="InterPro" id="IPR038562">
    <property type="entry name" value="Ribosomal_eL34_C_sf"/>
</dbReference>
<dbReference type="PROSITE" id="PS01145">
    <property type="entry name" value="RIBOSOMAL_L34E"/>
    <property type="match status" value="1"/>
</dbReference>
<dbReference type="InterPro" id="IPR008195">
    <property type="entry name" value="Ribosomal_eL34"/>
</dbReference>
<reference evidence="5 6" key="1">
    <citation type="submission" date="2015-07" db="EMBL/GenBank/DDBJ databases">
        <title>The genome of Pseudoloma neurophilia, a relevant intracellular parasite of the zebrafish.</title>
        <authorList>
            <person name="Ndikumana S."/>
            <person name="Pelin A."/>
            <person name="Sanders J."/>
            <person name="Corradi N."/>
        </authorList>
    </citation>
    <scope>NUCLEOTIDE SEQUENCE [LARGE SCALE GENOMIC DNA]</scope>
    <source>
        <strain evidence="5 6">MK1</strain>
    </source>
</reference>
<organism evidence="5 6">
    <name type="scientific">Pseudoloma neurophilia</name>
    <dbReference type="NCBI Taxonomy" id="146866"/>
    <lineage>
        <taxon>Eukaryota</taxon>
        <taxon>Fungi</taxon>
        <taxon>Fungi incertae sedis</taxon>
        <taxon>Microsporidia</taxon>
        <taxon>Pseudoloma</taxon>
    </lineage>
</organism>
<dbReference type="EMBL" id="LGUB01000503">
    <property type="protein sequence ID" value="KRH93075.1"/>
    <property type="molecule type" value="Genomic_DNA"/>
</dbReference>
<dbReference type="InterPro" id="IPR018065">
    <property type="entry name" value="Ribosomal_eL34_CS"/>
</dbReference>
<dbReference type="GO" id="GO:0005840">
    <property type="term" value="C:ribosome"/>
    <property type="evidence" value="ECO:0007669"/>
    <property type="project" value="UniProtKB-KW"/>
</dbReference>
<dbReference type="PRINTS" id="PR01250">
    <property type="entry name" value="RIBOSOMALL34"/>
</dbReference>
<dbReference type="GO" id="GO:1990904">
    <property type="term" value="C:ribonucleoprotein complex"/>
    <property type="evidence" value="ECO:0007669"/>
    <property type="project" value="UniProtKB-KW"/>
</dbReference>
<feature type="non-terminal residue" evidence="5">
    <location>
        <position position="82"/>
    </location>
</feature>
<dbReference type="OrthoDB" id="277449at2759"/>
<gene>
    <name evidence="5" type="ORF">M153_15760002411</name>
</gene>
<dbReference type="GO" id="GO:0006412">
    <property type="term" value="P:translation"/>
    <property type="evidence" value="ECO:0007669"/>
    <property type="project" value="InterPro"/>
</dbReference>
<evidence type="ECO:0000313" key="6">
    <source>
        <dbReference type="Proteomes" id="UP000051530"/>
    </source>
</evidence>
<comment type="similarity">
    <text evidence="1">Belongs to the eukaryotic ribosomal protein eL34 family.</text>
</comment>